<feature type="coiled-coil region" evidence="1">
    <location>
        <begin position="96"/>
        <end position="130"/>
    </location>
</feature>
<proteinExistence type="predicted"/>
<dbReference type="Pfam" id="PF15372">
    <property type="entry name" value="DUF4600"/>
    <property type="match status" value="1"/>
</dbReference>
<protein>
    <recommendedName>
        <fullName evidence="5">Coiled-coil domain-containing protein 169</fullName>
    </recommendedName>
</protein>
<dbReference type="Proteomes" id="UP001295444">
    <property type="component" value="Chromosome 01"/>
</dbReference>
<evidence type="ECO:0008006" key="5">
    <source>
        <dbReference type="Google" id="ProtNLM"/>
    </source>
</evidence>
<gene>
    <name evidence="3" type="ORF">PECUL_23A026366</name>
</gene>
<keyword evidence="4" id="KW-1185">Reference proteome</keyword>
<feature type="region of interest" description="Disordered" evidence="2">
    <location>
        <begin position="146"/>
        <end position="205"/>
    </location>
</feature>
<dbReference type="EMBL" id="OW240912">
    <property type="protein sequence ID" value="CAH2225070.1"/>
    <property type="molecule type" value="Genomic_DNA"/>
</dbReference>
<name>A0AAD1VQ26_PELCU</name>
<dbReference type="PANTHER" id="PTHR28671">
    <property type="entry name" value="COILED-COIL DOMAIN-CONTAINING PROTEIN 169"/>
    <property type="match status" value="1"/>
</dbReference>
<dbReference type="AlphaFoldDB" id="A0AAD1VQ26"/>
<organism evidence="3 4">
    <name type="scientific">Pelobates cultripes</name>
    <name type="common">Western spadefoot toad</name>
    <dbReference type="NCBI Taxonomy" id="61616"/>
    <lineage>
        <taxon>Eukaryota</taxon>
        <taxon>Metazoa</taxon>
        <taxon>Chordata</taxon>
        <taxon>Craniata</taxon>
        <taxon>Vertebrata</taxon>
        <taxon>Euteleostomi</taxon>
        <taxon>Amphibia</taxon>
        <taxon>Batrachia</taxon>
        <taxon>Anura</taxon>
        <taxon>Pelobatoidea</taxon>
        <taxon>Pelobatidae</taxon>
        <taxon>Pelobates</taxon>
    </lineage>
</organism>
<feature type="compositionally biased region" description="Basic and acidic residues" evidence="2">
    <location>
        <begin position="153"/>
        <end position="171"/>
    </location>
</feature>
<feature type="coiled-coil region" evidence="1">
    <location>
        <begin position="25"/>
        <end position="52"/>
    </location>
</feature>
<dbReference type="InterPro" id="IPR028022">
    <property type="entry name" value="DUF4600"/>
</dbReference>
<evidence type="ECO:0000313" key="4">
    <source>
        <dbReference type="Proteomes" id="UP001295444"/>
    </source>
</evidence>
<sequence length="205" mass="24013">MADSQRVAEDLQLERKMKEMLQVSIFELKNTAKGLEKRLDSVEEEGNEWKTRYETQTELNKQIERQILLIQQKSEQIRGSPADRLSSIRSYDQMPTAALNKHLKHLDEEKALLENQIKDFQLRLEQETKAYYKVNDERRMYISELSQSSITHEAPKKQRNDPAHIAREKQKIKAGQQSLAKQKTVQKKEPVKKTSKINQASKTKH</sequence>
<evidence type="ECO:0000313" key="3">
    <source>
        <dbReference type="EMBL" id="CAH2225070.1"/>
    </source>
</evidence>
<feature type="compositionally biased region" description="Polar residues" evidence="2">
    <location>
        <begin position="196"/>
        <end position="205"/>
    </location>
</feature>
<evidence type="ECO:0000256" key="2">
    <source>
        <dbReference type="SAM" id="MobiDB-lite"/>
    </source>
</evidence>
<evidence type="ECO:0000256" key="1">
    <source>
        <dbReference type="SAM" id="Coils"/>
    </source>
</evidence>
<accession>A0AAD1VQ26</accession>
<reference evidence="3" key="1">
    <citation type="submission" date="2022-03" db="EMBL/GenBank/DDBJ databases">
        <authorList>
            <person name="Alioto T."/>
            <person name="Alioto T."/>
            <person name="Gomez Garrido J."/>
        </authorList>
    </citation>
    <scope>NUCLEOTIDE SEQUENCE</scope>
</reference>
<dbReference type="PANTHER" id="PTHR28671:SF3">
    <property type="entry name" value="COILED-COIL DOMAIN-CONTAINING PROTEIN 169"/>
    <property type="match status" value="1"/>
</dbReference>
<keyword evidence="1" id="KW-0175">Coiled coil</keyword>